<dbReference type="GO" id="GO:0008168">
    <property type="term" value="F:methyltransferase activity"/>
    <property type="evidence" value="ECO:0007669"/>
    <property type="project" value="UniProtKB-KW"/>
</dbReference>
<comment type="caution">
    <text evidence="2">The sequence shown here is derived from an EMBL/GenBank/DDBJ whole genome shotgun (WGS) entry which is preliminary data.</text>
</comment>
<dbReference type="EMBL" id="JANARS010000009">
    <property type="protein sequence ID" value="MCP3423723.1"/>
    <property type="molecule type" value="Genomic_DNA"/>
</dbReference>
<accession>A0ABT1L127</accession>
<keyword evidence="3" id="KW-1185">Reference proteome</keyword>
<feature type="region of interest" description="Disordered" evidence="1">
    <location>
        <begin position="1"/>
        <end position="25"/>
    </location>
</feature>
<protein>
    <submittedName>
        <fullName evidence="2">Class I SAM-dependent methyltransferase</fullName>
    </submittedName>
</protein>
<dbReference type="Gene3D" id="3.40.50.150">
    <property type="entry name" value="Vaccinia Virus protein VP39"/>
    <property type="match status" value="1"/>
</dbReference>
<keyword evidence="2" id="KW-0489">Methyltransferase</keyword>
<dbReference type="RefSeq" id="WP_254182892.1">
    <property type="nucleotide sequence ID" value="NZ_JANARS010000009.1"/>
</dbReference>
<name>A0ABT1L127_9ACTN</name>
<keyword evidence="2" id="KW-0808">Transferase</keyword>
<organism evidence="2 3">
    <name type="scientific">Nocardioides pinisoli</name>
    <dbReference type="NCBI Taxonomy" id="2950279"/>
    <lineage>
        <taxon>Bacteria</taxon>
        <taxon>Bacillati</taxon>
        <taxon>Actinomycetota</taxon>
        <taxon>Actinomycetes</taxon>
        <taxon>Propionibacteriales</taxon>
        <taxon>Nocardioidaceae</taxon>
        <taxon>Nocardioides</taxon>
    </lineage>
</organism>
<sequence>MATDDSERTTALHSPDGGDASGPWTELATGYEQARAREDSLDRLVEWPAQRDVLGDVTGLSVLDAGCGSGAKLAQLVQDGAVASVGIDISGNFVSESPDLRLLQGDLSDLAAVPDLVGRRFDRILFLQSFGYAKDPVHALRSARALLEDDGFVLLTRTQPIRYAIERAEENGTTLGEEYFSTSSFSYRHRSWNDGVTLTKRPYTMSDLLNIFSAAGMWVEKAVEPQMSREIAQRYPHKQAVLDKYLGILVFRLRPLPGR</sequence>
<dbReference type="InterPro" id="IPR029063">
    <property type="entry name" value="SAM-dependent_MTases_sf"/>
</dbReference>
<evidence type="ECO:0000256" key="1">
    <source>
        <dbReference type="SAM" id="MobiDB-lite"/>
    </source>
</evidence>
<dbReference type="CDD" id="cd02440">
    <property type="entry name" value="AdoMet_MTases"/>
    <property type="match status" value="1"/>
</dbReference>
<evidence type="ECO:0000313" key="2">
    <source>
        <dbReference type="EMBL" id="MCP3423723.1"/>
    </source>
</evidence>
<feature type="compositionally biased region" description="Basic and acidic residues" evidence="1">
    <location>
        <begin position="1"/>
        <end position="10"/>
    </location>
</feature>
<proteinExistence type="predicted"/>
<dbReference type="Proteomes" id="UP001204524">
    <property type="component" value="Unassembled WGS sequence"/>
</dbReference>
<evidence type="ECO:0000313" key="3">
    <source>
        <dbReference type="Proteomes" id="UP001204524"/>
    </source>
</evidence>
<dbReference type="SUPFAM" id="SSF53335">
    <property type="entry name" value="S-adenosyl-L-methionine-dependent methyltransferases"/>
    <property type="match status" value="1"/>
</dbReference>
<dbReference type="Pfam" id="PF13489">
    <property type="entry name" value="Methyltransf_23"/>
    <property type="match status" value="1"/>
</dbReference>
<reference evidence="2 3" key="1">
    <citation type="submission" date="2022-06" db="EMBL/GenBank/DDBJ databases">
        <authorList>
            <person name="So Y."/>
        </authorList>
    </citation>
    <scope>NUCLEOTIDE SEQUENCE [LARGE SCALE GENOMIC DNA]</scope>
    <source>
        <strain evidence="2 3">STR3</strain>
    </source>
</reference>
<gene>
    <name evidence="2" type="ORF">NCI01_18105</name>
</gene>
<dbReference type="GO" id="GO:0032259">
    <property type="term" value="P:methylation"/>
    <property type="evidence" value="ECO:0007669"/>
    <property type="project" value="UniProtKB-KW"/>
</dbReference>